<dbReference type="EMBL" id="BARV01026171">
    <property type="protein sequence ID" value="GAI37901.1"/>
    <property type="molecule type" value="Genomic_DNA"/>
</dbReference>
<evidence type="ECO:0000256" key="1">
    <source>
        <dbReference type="SAM" id="MobiDB-lite"/>
    </source>
</evidence>
<dbReference type="AlphaFoldDB" id="X1P619"/>
<evidence type="ECO:0000313" key="2">
    <source>
        <dbReference type="EMBL" id="GAI37901.1"/>
    </source>
</evidence>
<protein>
    <submittedName>
        <fullName evidence="2">Uncharacterized protein</fullName>
    </submittedName>
</protein>
<name>X1P619_9ZZZZ</name>
<organism evidence="2">
    <name type="scientific">marine sediment metagenome</name>
    <dbReference type="NCBI Taxonomy" id="412755"/>
    <lineage>
        <taxon>unclassified sequences</taxon>
        <taxon>metagenomes</taxon>
        <taxon>ecological metagenomes</taxon>
    </lineage>
</organism>
<sequence>MIKKIIIGIIITAVLSLGAAGSIYAYQKEQSKLNAAVLTTNDKNDGGVSNMKNKYQYDNAYGKTEKNGNCEPENNCYSWQHNYNHENKNCNEDNCFNYIYNYEHNYKYQNSNGECDGNTFRNQNRTSNENNGYKNIKNNGR</sequence>
<gene>
    <name evidence="2" type="ORF">S06H3_42340</name>
</gene>
<accession>X1P619</accession>
<feature type="region of interest" description="Disordered" evidence="1">
    <location>
        <begin position="121"/>
        <end position="141"/>
    </location>
</feature>
<feature type="compositionally biased region" description="Low complexity" evidence="1">
    <location>
        <begin position="128"/>
        <end position="141"/>
    </location>
</feature>
<comment type="caution">
    <text evidence="2">The sequence shown here is derived from an EMBL/GenBank/DDBJ whole genome shotgun (WGS) entry which is preliminary data.</text>
</comment>
<proteinExistence type="predicted"/>
<reference evidence="2" key="1">
    <citation type="journal article" date="2014" name="Front. Microbiol.">
        <title>High frequency of phylogenetically diverse reductive dehalogenase-homologous genes in deep subseafloor sedimentary metagenomes.</title>
        <authorList>
            <person name="Kawai M."/>
            <person name="Futagami T."/>
            <person name="Toyoda A."/>
            <person name="Takaki Y."/>
            <person name="Nishi S."/>
            <person name="Hori S."/>
            <person name="Arai W."/>
            <person name="Tsubouchi T."/>
            <person name="Morono Y."/>
            <person name="Uchiyama I."/>
            <person name="Ito T."/>
            <person name="Fujiyama A."/>
            <person name="Inagaki F."/>
            <person name="Takami H."/>
        </authorList>
    </citation>
    <scope>NUCLEOTIDE SEQUENCE</scope>
    <source>
        <strain evidence="2">Expedition CK06-06</strain>
    </source>
</reference>